<keyword evidence="1" id="KW-0863">Zinc-finger</keyword>
<evidence type="ECO:0000256" key="2">
    <source>
        <dbReference type="SAM" id="MobiDB-lite"/>
    </source>
</evidence>
<evidence type="ECO:0000256" key="1">
    <source>
        <dbReference type="PROSITE-ProRule" id="PRU00042"/>
    </source>
</evidence>
<sequence length="424" mass="47314">MSFGSVTVFVSVTHGLAKDCRRANARLKETLNTSFLLILKGHEYHRLKNQVAFDVRPNFLVHKSFREIIESDRKIRLALLAENSVGVQVGPEMVAKIVDACPPSSNTFCQTDFKTWTKDTAGQTDVVEIRNSEVQCESSETLSFTTVQTSDYEPVQNVSVETVQPVSPMRSVEVQQEDSDDEIIFIQSVPRAIQNQPREVKQEEQENVPAVAVQHVVEPTVAPIAEPPPQATPPQVKQEPAEQVLTPRVAFAPPPLSRGFTTPGSVKRVFNNSFMATPLSSRSNSTTFYSASTTSHSGSESSPSSNPKKQKLSEVDMCQMCLEVSYFTPLEEYCQHVLEMHSSISRFKCNVCQHKFPGSIAANYHARAHMSEGDLQLSPSEPLVSMEISEEHLHRFIKVALQCFPDKFRNVSHQEIAEIIKKLP</sequence>
<dbReference type="FunCoup" id="G0NCV3">
    <property type="interactions" value="3"/>
</dbReference>
<proteinExistence type="predicted"/>
<feature type="compositionally biased region" description="Low complexity" evidence="2">
    <location>
        <begin position="290"/>
        <end position="305"/>
    </location>
</feature>
<dbReference type="GO" id="GO:0008270">
    <property type="term" value="F:zinc ion binding"/>
    <property type="evidence" value="ECO:0007669"/>
    <property type="project" value="UniProtKB-KW"/>
</dbReference>
<protein>
    <recommendedName>
        <fullName evidence="3">C2H2-type domain-containing protein</fullName>
    </recommendedName>
</protein>
<dbReference type="EMBL" id="GL379864">
    <property type="protein sequence ID" value="EGT57693.1"/>
    <property type="molecule type" value="Genomic_DNA"/>
</dbReference>
<feature type="domain" description="C2H2-type" evidence="3">
    <location>
        <begin position="347"/>
        <end position="374"/>
    </location>
</feature>
<keyword evidence="1" id="KW-0479">Metal-binding</keyword>
<gene>
    <name evidence="4" type="ORF">CAEBREN_17390</name>
</gene>
<accession>G0NCV3</accession>
<keyword evidence="5" id="KW-1185">Reference proteome</keyword>
<name>G0NCV3_CAEBE</name>
<organism evidence="5">
    <name type="scientific">Caenorhabditis brenneri</name>
    <name type="common">Nematode worm</name>
    <dbReference type="NCBI Taxonomy" id="135651"/>
    <lineage>
        <taxon>Eukaryota</taxon>
        <taxon>Metazoa</taxon>
        <taxon>Ecdysozoa</taxon>
        <taxon>Nematoda</taxon>
        <taxon>Chromadorea</taxon>
        <taxon>Rhabditida</taxon>
        <taxon>Rhabditina</taxon>
        <taxon>Rhabditomorpha</taxon>
        <taxon>Rhabditoidea</taxon>
        <taxon>Rhabditidae</taxon>
        <taxon>Peloderinae</taxon>
        <taxon>Caenorhabditis</taxon>
    </lineage>
</organism>
<dbReference type="InterPro" id="IPR013087">
    <property type="entry name" value="Znf_C2H2_type"/>
</dbReference>
<feature type="region of interest" description="Disordered" evidence="2">
    <location>
        <begin position="279"/>
        <end position="310"/>
    </location>
</feature>
<evidence type="ECO:0000313" key="4">
    <source>
        <dbReference type="EMBL" id="EGT57693.1"/>
    </source>
</evidence>
<dbReference type="AlphaFoldDB" id="G0NCV3"/>
<dbReference type="PROSITE" id="PS50157">
    <property type="entry name" value="ZINC_FINGER_C2H2_2"/>
    <property type="match status" value="1"/>
</dbReference>
<dbReference type="HOGENOM" id="CLU_517032_0_0_1"/>
<reference evidence="5" key="1">
    <citation type="submission" date="2011-07" db="EMBL/GenBank/DDBJ databases">
        <authorList>
            <consortium name="Caenorhabditis brenneri Sequencing and Analysis Consortium"/>
            <person name="Wilson R.K."/>
        </authorList>
    </citation>
    <scope>NUCLEOTIDE SEQUENCE [LARGE SCALE GENOMIC DNA]</scope>
    <source>
        <strain evidence="5">PB2801</strain>
    </source>
</reference>
<dbReference type="PROSITE" id="PS00028">
    <property type="entry name" value="ZINC_FINGER_C2H2_1"/>
    <property type="match status" value="1"/>
</dbReference>
<dbReference type="InParanoid" id="G0NCV3"/>
<dbReference type="eggNOG" id="ENOG502TH88">
    <property type="taxonomic scope" value="Eukaryota"/>
</dbReference>
<keyword evidence="1" id="KW-0862">Zinc</keyword>
<dbReference type="OMA" id="SICWIIT"/>
<feature type="compositionally biased region" description="Polar residues" evidence="2">
    <location>
        <begin position="279"/>
        <end position="289"/>
    </location>
</feature>
<evidence type="ECO:0000313" key="5">
    <source>
        <dbReference type="Proteomes" id="UP000008068"/>
    </source>
</evidence>
<dbReference type="OrthoDB" id="5819490at2759"/>
<evidence type="ECO:0000259" key="3">
    <source>
        <dbReference type="PROSITE" id="PS50157"/>
    </source>
</evidence>
<dbReference type="Proteomes" id="UP000008068">
    <property type="component" value="Unassembled WGS sequence"/>
</dbReference>